<proteinExistence type="predicted"/>
<dbReference type="InterPro" id="IPR032710">
    <property type="entry name" value="NTF2-like_dom_sf"/>
</dbReference>
<dbReference type="EMBL" id="JAAMOZ010000001">
    <property type="protein sequence ID" value="NIH56089.1"/>
    <property type="molecule type" value="Genomic_DNA"/>
</dbReference>
<dbReference type="RefSeq" id="WP_167164931.1">
    <property type="nucleotide sequence ID" value="NZ_BAAAOO010000002.1"/>
</dbReference>
<evidence type="ECO:0000313" key="3">
    <source>
        <dbReference type="EMBL" id="NIH56089.1"/>
    </source>
</evidence>
<dbReference type="Proteomes" id="UP000749311">
    <property type="component" value="Unassembled WGS sequence"/>
</dbReference>
<organism evidence="3 4">
    <name type="scientific">Brooklawnia cerclae</name>
    <dbReference type="NCBI Taxonomy" id="349934"/>
    <lineage>
        <taxon>Bacteria</taxon>
        <taxon>Bacillati</taxon>
        <taxon>Actinomycetota</taxon>
        <taxon>Actinomycetes</taxon>
        <taxon>Propionibacteriales</taxon>
        <taxon>Propionibacteriaceae</taxon>
        <taxon>Brooklawnia</taxon>
    </lineage>
</organism>
<feature type="region of interest" description="Disordered" evidence="1">
    <location>
        <begin position="23"/>
        <end position="66"/>
    </location>
</feature>
<gene>
    <name evidence="3" type="ORF">FB473_000734</name>
</gene>
<feature type="compositionally biased region" description="Low complexity" evidence="1">
    <location>
        <begin position="23"/>
        <end position="36"/>
    </location>
</feature>
<evidence type="ECO:0000313" key="4">
    <source>
        <dbReference type="Proteomes" id="UP000749311"/>
    </source>
</evidence>
<keyword evidence="2" id="KW-0732">Signal</keyword>
<evidence type="ECO:0000256" key="1">
    <source>
        <dbReference type="SAM" id="MobiDB-lite"/>
    </source>
</evidence>
<sequence length="160" mass="16686">MNLLKPVTVAASISLLAACGAAPAATPSSDPSATATVLSQSAESSPVAPSPTEPANAAESDQEALRTAAQTYSDAYLTGDGDSAYSLLSARCQARIEISEFASMVDMAKSMYGSALPFTSFSADISGDMARVTYTFSVQAINQTDEPWVKEEGTWHEDDC</sequence>
<reference evidence="3 4" key="1">
    <citation type="submission" date="2020-02" db="EMBL/GenBank/DDBJ databases">
        <title>Sequencing the genomes of 1000 actinobacteria strains.</title>
        <authorList>
            <person name="Klenk H.-P."/>
        </authorList>
    </citation>
    <scope>NUCLEOTIDE SEQUENCE [LARGE SCALE GENOMIC DNA]</scope>
    <source>
        <strain evidence="3 4">DSM 19609</strain>
    </source>
</reference>
<feature type="signal peptide" evidence="2">
    <location>
        <begin position="1"/>
        <end position="24"/>
    </location>
</feature>
<comment type="caution">
    <text evidence="3">The sequence shown here is derived from an EMBL/GenBank/DDBJ whole genome shotgun (WGS) entry which is preliminary data.</text>
</comment>
<keyword evidence="4" id="KW-1185">Reference proteome</keyword>
<accession>A0ABX0SCH0</accession>
<dbReference type="PROSITE" id="PS51257">
    <property type="entry name" value="PROKAR_LIPOPROTEIN"/>
    <property type="match status" value="1"/>
</dbReference>
<evidence type="ECO:0000256" key="2">
    <source>
        <dbReference type="SAM" id="SignalP"/>
    </source>
</evidence>
<name>A0ABX0SCH0_9ACTN</name>
<protein>
    <submittedName>
        <fullName evidence="3">ABC-type transport system substrate-binding protein</fullName>
    </submittedName>
</protein>
<dbReference type="SUPFAM" id="SSF54427">
    <property type="entry name" value="NTF2-like"/>
    <property type="match status" value="1"/>
</dbReference>
<feature type="chain" id="PRO_5047111256" evidence="2">
    <location>
        <begin position="25"/>
        <end position="160"/>
    </location>
</feature>